<keyword evidence="1 2" id="KW-0694">RNA-binding</keyword>
<evidence type="ECO:0000256" key="3">
    <source>
        <dbReference type="SAM" id="MobiDB-lite"/>
    </source>
</evidence>
<dbReference type="PROSITE" id="PS50137">
    <property type="entry name" value="DS_RBD"/>
    <property type="match status" value="1"/>
</dbReference>
<evidence type="ECO:0000313" key="5">
    <source>
        <dbReference type="EMBL" id="KAK7058448.1"/>
    </source>
</evidence>
<reference evidence="5 6" key="1">
    <citation type="submission" date="2024-01" db="EMBL/GenBank/DDBJ databases">
        <title>A draft genome for a cacao thread blight-causing isolate of Paramarasmius palmivorus.</title>
        <authorList>
            <person name="Baruah I.K."/>
            <person name="Bukari Y."/>
            <person name="Amoako-Attah I."/>
            <person name="Meinhardt L.W."/>
            <person name="Bailey B.A."/>
            <person name="Cohen S.P."/>
        </authorList>
    </citation>
    <scope>NUCLEOTIDE SEQUENCE [LARGE SCALE GENOMIC DNA]</scope>
    <source>
        <strain evidence="5 6">GH-12</strain>
    </source>
</reference>
<feature type="region of interest" description="Disordered" evidence="3">
    <location>
        <begin position="138"/>
        <end position="183"/>
    </location>
</feature>
<feature type="domain" description="DRBM" evidence="4">
    <location>
        <begin position="191"/>
        <end position="258"/>
    </location>
</feature>
<organism evidence="5 6">
    <name type="scientific">Paramarasmius palmivorus</name>
    <dbReference type="NCBI Taxonomy" id="297713"/>
    <lineage>
        <taxon>Eukaryota</taxon>
        <taxon>Fungi</taxon>
        <taxon>Dikarya</taxon>
        <taxon>Basidiomycota</taxon>
        <taxon>Agaricomycotina</taxon>
        <taxon>Agaricomycetes</taxon>
        <taxon>Agaricomycetidae</taxon>
        <taxon>Agaricales</taxon>
        <taxon>Marasmiineae</taxon>
        <taxon>Marasmiaceae</taxon>
        <taxon>Paramarasmius</taxon>
    </lineage>
</organism>
<name>A0AAW0E0V6_9AGAR</name>
<dbReference type="Proteomes" id="UP001383192">
    <property type="component" value="Unassembled WGS sequence"/>
</dbReference>
<sequence length="262" mass="28884">MSSGSPLPKMPRIETGDFYFALWSHDSLPRSNSADVGDMARFEILGRHFMEFTVTEHYIGAIKDSDTLEAKTRDALSPDKYRFWFDEYELQRKLVTPPGVVAFENSEASHLEVVGAIYHNKGPQVTKAWIIALIDPNSQSEPTEPSPTGLVPPPSYYPSQPNMPVPPEPASPPPPSPSVSSPSANGVPNLPILALFNQYASQLRLDVRWEAECTGPPHQPTWSVRCLVNNQIYGQGSARNQKLAKDEAARQAWAALNFPGSS</sequence>
<accession>A0AAW0E0V6</accession>
<dbReference type="SUPFAM" id="SSF54768">
    <property type="entry name" value="dsRNA-binding domain-like"/>
    <property type="match status" value="1"/>
</dbReference>
<dbReference type="InterPro" id="IPR014720">
    <property type="entry name" value="dsRBD_dom"/>
</dbReference>
<proteinExistence type="predicted"/>
<keyword evidence="6" id="KW-1185">Reference proteome</keyword>
<dbReference type="SMART" id="SM00358">
    <property type="entry name" value="DSRM"/>
    <property type="match status" value="1"/>
</dbReference>
<dbReference type="GO" id="GO:0006396">
    <property type="term" value="P:RNA processing"/>
    <property type="evidence" value="ECO:0007669"/>
    <property type="project" value="InterPro"/>
</dbReference>
<dbReference type="Gene3D" id="3.30.160.20">
    <property type="match status" value="1"/>
</dbReference>
<comment type="caution">
    <text evidence="5">The sequence shown here is derived from an EMBL/GenBank/DDBJ whole genome shotgun (WGS) entry which is preliminary data.</text>
</comment>
<dbReference type="SUPFAM" id="SSF69065">
    <property type="entry name" value="RNase III domain-like"/>
    <property type="match status" value="1"/>
</dbReference>
<dbReference type="InterPro" id="IPR036389">
    <property type="entry name" value="RNase_III_sf"/>
</dbReference>
<evidence type="ECO:0000256" key="2">
    <source>
        <dbReference type="PROSITE-ProRule" id="PRU00266"/>
    </source>
</evidence>
<evidence type="ECO:0000313" key="6">
    <source>
        <dbReference type="Proteomes" id="UP001383192"/>
    </source>
</evidence>
<dbReference type="AlphaFoldDB" id="A0AAW0E0V6"/>
<dbReference type="EMBL" id="JAYKXP010000005">
    <property type="protein sequence ID" value="KAK7058448.1"/>
    <property type="molecule type" value="Genomic_DNA"/>
</dbReference>
<dbReference type="Pfam" id="PF00035">
    <property type="entry name" value="dsrm"/>
    <property type="match status" value="1"/>
</dbReference>
<dbReference type="GO" id="GO:0003723">
    <property type="term" value="F:RNA binding"/>
    <property type="evidence" value="ECO:0007669"/>
    <property type="project" value="UniProtKB-UniRule"/>
</dbReference>
<evidence type="ECO:0000259" key="4">
    <source>
        <dbReference type="PROSITE" id="PS50137"/>
    </source>
</evidence>
<evidence type="ECO:0000256" key="1">
    <source>
        <dbReference type="ARBA" id="ARBA00022884"/>
    </source>
</evidence>
<protein>
    <recommendedName>
        <fullName evidence="4">DRBM domain-containing protein</fullName>
    </recommendedName>
</protein>
<dbReference type="GO" id="GO:0004525">
    <property type="term" value="F:ribonuclease III activity"/>
    <property type="evidence" value="ECO:0007669"/>
    <property type="project" value="InterPro"/>
</dbReference>
<gene>
    <name evidence="5" type="ORF">VNI00_002082</name>
</gene>
<dbReference type="CDD" id="cd10845">
    <property type="entry name" value="DSRM_RNAse_III_family"/>
    <property type="match status" value="1"/>
</dbReference>
<feature type="compositionally biased region" description="Pro residues" evidence="3">
    <location>
        <begin position="150"/>
        <end position="177"/>
    </location>
</feature>